<dbReference type="EMBL" id="JBHLUD010000010">
    <property type="protein sequence ID" value="MFC0545858.1"/>
    <property type="molecule type" value="Genomic_DNA"/>
</dbReference>
<gene>
    <name evidence="5" type="ORF">ACFFH7_30380</name>
</gene>
<dbReference type="InterPro" id="IPR029024">
    <property type="entry name" value="TerB-like"/>
</dbReference>
<dbReference type="PANTHER" id="PTHR13037:SF24">
    <property type="entry name" value="POLYCOMB PROTEIN PCL-RELATED"/>
    <property type="match status" value="1"/>
</dbReference>
<proteinExistence type="predicted"/>
<feature type="region of interest" description="Disordered" evidence="2">
    <location>
        <begin position="785"/>
        <end position="808"/>
    </location>
</feature>
<dbReference type="Proteomes" id="UP001589810">
    <property type="component" value="Unassembled WGS sequence"/>
</dbReference>
<dbReference type="PANTHER" id="PTHR13037">
    <property type="entry name" value="FORMIN"/>
    <property type="match status" value="1"/>
</dbReference>
<evidence type="ECO:0000313" key="5">
    <source>
        <dbReference type="EMBL" id="MFC0545858.1"/>
    </source>
</evidence>
<feature type="region of interest" description="Disordered" evidence="2">
    <location>
        <begin position="96"/>
        <end position="115"/>
    </location>
</feature>
<sequence>MSGLIGLLLLAGVIWYLVRRHRRRAARNRTNPIAAGPARPAMQPIQPMPRSTGMPFVPVMQPPPAMPPPPAPAPWPAVAPPAPIPPPTITHTVIAQPAPPVPKRPQRRPGRSIPGALWLPAGTRFDVSGLSIPGGMVYLGSHLPAENGHGEEPALIVPNLPVDLRRPDVRGESMGYWPSYSRITPAARGAYLRWLAGGRVDPNAYIGYVFLYFYGLERRLFVDGLNTPLTTTEQTALLDEVRRLLSIYQHNGSFRGYAQNLLNAMAVLSPPPRPEHPPTAPGGWSEQLPLELRVGLSQLCAEGTPVPVDWALAWITQLPDTYLRTPATRCSTQFEQLFALRYRESYGSGVVLRAGPRKLSVYHHLASGGISNRAAFQNPRLSEVSDDGRTISALRQIVERATTELDSYSRYLGRHPEGADDSAALALLPPALVVEPPPSVRALWSWADEELGSAQRTVTSTENMLAHWPDAPASGKLVKADMVVLAQLLDRRGIGIEPDVRFGGSPAQAGKPLVLFRRADHQVTAPTPEYPIGLAAVNLGMLVAVADGVVSDQETKTLREMAVDPLDLSPDERRRLEAHEALVAANPPTPAVLRRRIGVLSEDRKTAAGHLLISIAAVDGEITSDEVRKLESLFQGLGLDPKLIYSALHEAATTSITDDEPVVMSTTGTAAPRVPVPRPTRTSAARTGLVLDPALLAAKRAESARAAAQLAEIFAADDEPATAATAVAEDVDVVSGLDQAHSSLFRQLVTREQWARVEVERMAADLGLLPDGALDLLNETAFDHTDGPLWEGDDPITIDPDTAKDMHG</sequence>
<dbReference type="RefSeq" id="WP_379794349.1">
    <property type="nucleotide sequence ID" value="NZ_JBHLUD010000010.1"/>
</dbReference>
<evidence type="ECO:0000259" key="4">
    <source>
        <dbReference type="Pfam" id="PF15615"/>
    </source>
</evidence>
<dbReference type="SUPFAM" id="SSF158682">
    <property type="entry name" value="TerB-like"/>
    <property type="match status" value="1"/>
</dbReference>
<reference evidence="5 6" key="1">
    <citation type="submission" date="2024-09" db="EMBL/GenBank/DDBJ databases">
        <authorList>
            <person name="Sun Q."/>
            <person name="Mori K."/>
        </authorList>
    </citation>
    <scope>NUCLEOTIDE SEQUENCE [LARGE SCALE GENOMIC DNA]</scope>
    <source>
        <strain evidence="5 6">TBRC 1432</strain>
    </source>
</reference>
<keyword evidence="6" id="KW-1185">Reference proteome</keyword>
<feature type="domain" description="TerB N-terminal" evidence="3">
    <location>
        <begin position="121"/>
        <end position="327"/>
    </location>
</feature>
<evidence type="ECO:0000256" key="1">
    <source>
        <dbReference type="ARBA" id="ARBA00022581"/>
    </source>
</evidence>
<accession>A0ABV6MZV4</accession>
<organism evidence="5 6">
    <name type="scientific">Kutzneria chonburiensis</name>
    <dbReference type="NCBI Taxonomy" id="1483604"/>
    <lineage>
        <taxon>Bacteria</taxon>
        <taxon>Bacillati</taxon>
        <taxon>Actinomycetota</taxon>
        <taxon>Actinomycetes</taxon>
        <taxon>Pseudonocardiales</taxon>
        <taxon>Pseudonocardiaceae</taxon>
        <taxon>Kutzneria</taxon>
    </lineage>
</organism>
<evidence type="ECO:0000313" key="6">
    <source>
        <dbReference type="Proteomes" id="UP001589810"/>
    </source>
</evidence>
<keyword evidence="1" id="KW-0945">Host-virus interaction</keyword>
<comment type="caution">
    <text evidence="5">The sequence shown here is derived from an EMBL/GenBank/DDBJ whole genome shotgun (WGS) entry which is preliminary data.</text>
</comment>
<dbReference type="Pfam" id="PF15615">
    <property type="entry name" value="TerB_C"/>
    <property type="match status" value="1"/>
</dbReference>
<name>A0ABV6MZV4_9PSEU</name>
<dbReference type="CDD" id="cd07176">
    <property type="entry name" value="terB"/>
    <property type="match status" value="1"/>
</dbReference>
<dbReference type="InterPro" id="IPR028932">
    <property type="entry name" value="TerB-C"/>
</dbReference>
<dbReference type="Pfam" id="PF13208">
    <property type="entry name" value="TerB_N"/>
    <property type="match status" value="1"/>
</dbReference>
<evidence type="ECO:0000256" key="2">
    <source>
        <dbReference type="SAM" id="MobiDB-lite"/>
    </source>
</evidence>
<dbReference type="InterPro" id="IPR025266">
    <property type="entry name" value="TerB_N"/>
</dbReference>
<dbReference type="Gene3D" id="1.10.3680.10">
    <property type="entry name" value="TerB-like"/>
    <property type="match status" value="1"/>
</dbReference>
<feature type="domain" description="TerB-C" evidence="4">
    <location>
        <begin position="681"/>
        <end position="805"/>
    </location>
</feature>
<evidence type="ECO:0000259" key="3">
    <source>
        <dbReference type="Pfam" id="PF13208"/>
    </source>
</evidence>
<protein>
    <submittedName>
        <fullName evidence="5">TerB N-terminal domain-containing protein</fullName>
    </submittedName>
</protein>